<feature type="domain" description="Pseudouridine synthase II N-terminal" evidence="6">
    <location>
        <begin position="31"/>
        <end position="179"/>
    </location>
</feature>
<evidence type="ECO:0000256" key="4">
    <source>
        <dbReference type="ARBA" id="ARBA00023235"/>
    </source>
</evidence>
<dbReference type="InterPro" id="IPR032819">
    <property type="entry name" value="TruB_C"/>
</dbReference>
<feature type="active site" description="Nucleophile" evidence="5">
    <location>
        <position position="46"/>
    </location>
</feature>
<comment type="function">
    <text evidence="5">Responsible for synthesis of pseudouridine from uracil-55 in the psi GC loop of transfer RNAs.</text>
</comment>
<evidence type="ECO:0000256" key="2">
    <source>
        <dbReference type="ARBA" id="ARBA00005642"/>
    </source>
</evidence>
<proteinExistence type="inferred from homology"/>
<dbReference type="AlphaFoldDB" id="A0A074JMM9"/>
<comment type="similarity">
    <text evidence="2 5">Belongs to the pseudouridine synthase TruB family. Type 1 subfamily.</text>
</comment>
<dbReference type="NCBIfam" id="TIGR00431">
    <property type="entry name" value="TruB"/>
    <property type="match status" value="1"/>
</dbReference>
<dbReference type="InterPro" id="IPR002501">
    <property type="entry name" value="PsdUridine_synth_N"/>
</dbReference>
<keyword evidence="3 5" id="KW-0819">tRNA processing</keyword>
<comment type="catalytic activity">
    <reaction evidence="1 5">
        <text>uridine(55) in tRNA = pseudouridine(55) in tRNA</text>
        <dbReference type="Rhea" id="RHEA:42532"/>
        <dbReference type="Rhea" id="RHEA-COMP:10101"/>
        <dbReference type="Rhea" id="RHEA-COMP:10102"/>
        <dbReference type="ChEBI" id="CHEBI:65314"/>
        <dbReference type="ChEBI" id="CHEBI:65315"/>
        <dbReference type="EC" id="5.4.99.25"/>
    </reaction>
</comment>
<evidence type="ECO:0000256" key="3">
    <source>
        <dbReference type="ARBA" id="ARBA00022694"/>
    </source>
</evidence>
<dbReference type="Gene3D" id="3.30.2350.10">
    <property type="entry name" value="Pseudouridine synthase"/>
    <property type="match status" value="1"/>
</dbReference>
<evidence type="ECO:0000259" key="7">
    <source>
        <dbReference type="Pfam" id="PF16198"/>
    </source>
</evidence>
<dbReference type="OrthoDB" id="9802309at2"/>
<name>A0A074JMM9_9RHOB</name>
<dbReference type="GO" id="GO:0031119">
    <property type="term" value="P:tRNA pseudouridine synthesis"/>
    <property type="evidence" value="ECO:0007669"/>
    <property type="project" value="UniProtKB-UniRule"/>
</dbReference>
<dbReference type="GO" id="GO:1990481">
    <property type="term" value="P:mRNA pseudouridine synthesis"/>
    <property type="evidence" value="ECO:0007669"/>
    <property type="project" value="TreeGrafter"/>
</dbReference>
<dbReference type="Proteomes" id="UP000027471">
    <property type="component" value="Unassembled WGS sequence"/>
</dbReference>
<dbReference type="InterPro" id="IPR014780">
    <property type="entry name" value="tRNA_psdUridine_synth_TruB"/>
</dbReference>
<keyword evidence="4 5" id="KW-0413">Isomerase</keyword>
<dbReference type="PANTHER" id="PTHR13767">
    <property type="entry name" value="TRNA-PSEUDOURIDINE SYNTHASE"/>
    <property type="match status" value="1"/>
</dbReference>
<dbReference type="GO" id="GO:0160148">
    <property type="term" value="F:tRNA pseudouridine(55) synthase activity"/>
    <property type="evidence" value="ECO:0007669"/>
    <property type="project" value="UniProtKB-EC"/>
</dbReference>
<dbReference type="STRING" id="1353528.DT23_15965"/>
<dbReference type="CDD" id="cd02573">
    <property type="entry name" value="PseudoU_synth_EcTruB"/>
    <property type="match status" value="1"/>
</dbReference>
<dbReference type="RefSeq" id="WP_038131242.1">
    <property type="nucleotide sequence ID" value="NZ_AUNB01000031.1"/>
</dbReference>
<dbReference type="HAMAP" id="MF_01080">
    <property type="entry name" value="TruB_bact"/>
    <property type="match status" value="1"/>
</dbReference>
<sequence>MARKKGRDISGWLVVDKPAGVTSTSVVNKVRWALDAKKAGHAGTLDPAATGVLAVALGEATKTVPFITDALKCYRFVVRLGVSTKTDDAEGDVIATSQTRPSDDEIRAALGAFQGDIEQVPPQFSAVKVDGERAYALARAGEEMDLAARPLYVESLVMIARPDADHVELEMVCGKGGYVRSIARDLGQALGCLGHVQWLRREWSGPFEASDGITLDQIDALAKTPELDAKLLPLELGLDDLPQLKATPEGAVRLKNGNPGMVIPGADAVEWGDEAWASFEGKPLAVGIYKSGELHPSRVFNL</sequence>
<feature type="domain" description="tRNA pseudouridylate synthase B C-terminal" evidence="7">
    <location>
        <begin position="180"/>
        <end position="238"/>
    </location>
</feature>
<evidence type="ECO:0000256" key="5">
    <source>
        <dbReference type="HAMAP-Rule" id="MF_01080"/>
    </source>
</evidence>
<reference evidence="8 9" key="1">
    <citation type="journal article" date="2015" name="Antonie Van Leeuwenhoek">
        <title>Thioclava indica sp. nov., isolated from surface seawater of the Indian Ocean.</title>
        <authorList>
            <person name="Liu Y."/>
            <person name="Lai Q."/>
            <person name="Du J."/>
            <person name="Xu H."/>
            <person name="Jiang L."/>
            <person name="Shao Z."/>
        </authorList>
    </citation>
    <scope>NUCLEOTIDE SEQUENCE [LARGE SCALE GENOMIC DNA]</scope>
    <source>
        <strain evidence="8 9">DT23-4</strain>
    </source>
</reference>
<keyword evidence="9" id="KW-1185">Reference proteome</keyword>
<dbReference type="EMBL" id="AUNB01000031">
    <property type="protein sequence ID" value="KEO58906.1"/>
    <property type="molecule type" value="Genomic_DNA"/>
</dbReference>
<protein>
    <recommendedName>
        <fullName evidence="5">tRNA pseudouridine synthase B</fullName>
        <ecNumber evidence="5">5.4.99.25</ecNumber>
    </recommendedName>
    <alternativeName>
        <fullName evidence="5">tRNA pseudouridine(55) synthase</fullName>
        <shortName evidence="5">Psi55 synthase</shortName>
    </alternativeName>
    <alternativeName>
        <fullName evidence="5">tRNA pseudouridylate synthase</fullName>
    </alternativeName>
    <alternativeName>
        <fullName evidence="5">tRNA-uridine isomerase</fullName>
    </alternativeName>
</protein>
<gene>
    <name evidence="5" type="primary">truB</name>
    <name evidence="8" type="ORF">DT23_15965</name>
</gene>
<organism evidence="8 9">
    <name type="scientific">Thioclava indica</name>
    <dbReference type="NCBI Taxonomy" id="1353528"/>
    <lineage>
        <taxon>Bacteria</taxon>
        <taxon>Pseudomonadati</taxon>
        <taxon>Pseudomonadota</taxon>
        <taxon>Alphaproteobacteria</taxon>
        <taxon>Rhodobacterales</taxon>
        <taxon>Paracoccaceae</taxon>
        <taxon>Thioclava</taxon>
    </lineage>
</organism>
<dbReference type="PANTHER" id="PTHR13767:SF2">
    <property type="entry name" value="PSEUDOURIDYLATE SYNTHASE TRUB1"/>
    <property type="match status" value="1"/>
</dbReference>
<dbReference type="EC" id="5.4.99.25" evidence="5"/>
<dbReference type="InterPro" id="IPR020103">
    <property type="entry name" value="PsdUridine_synth_cat_dom_sf"/>
</dbReference>
<evidence type="ECO:0000256" key="1">
    <source>
        <dbReference type="ARBA" id="ARBA00000385"/>
    </source>
</evidence>
<dbReference type="Pfam" id="PF16198">
    <property type="entry name" value="TruB_C_2"/>
    <property type="match status" value="1"/>
</dbReference>
<evidence type="ECO:0000313" key="9">
    <source>
        <dbReference type="Proteomes" id="UP000027471"/>
    </source>
</evidence>
<evidence type="ECO:0000259" key="6">
    <source>
        <dbReference type="Pfam" id="PF01509"/>
    </source>
</evidence>
<evidence type="ECO:0000313" key="8">
    <source>
        <dbReference type="EMBL" id="KEO58906.1"/>
    </source>
</evidence>
<dbReference type="eggNOG" id="COG0130">
    <property type="taxonomic scope" value="Bacteria"/>
</dbReference>
<accession>A0A074JMM9</accession>
<comment type="caution">
    <text evidence="8">The sequence shown here is derived from an EMBL/GenBank/DDBJ whole genome shotgun (WGS) entry which is preliminary data.</text>
</comment>
<dbReference type="Pfam" id="PF01509">
    <property type="entry name" value="TruB_N"/>
    <property type="match status" value="1"/>
</dbReference>
<dbReference type="SUPFAM" id="SSF55120">
    <property type="entry name" value="Pseudouridine synthase"/>
    <property type="match status" value="1"/>
</dbReference>
<dbReference type="GO" id="GO:0003723">
    <property type="term" value="F:RNA binding"/>
    <property type="evidence" value="ECO:0007669"/>
    <property type="project" value="InterPro"/>
</dbReference>